<gene>
    <name evidence="3" type="ORF">FOY91_18380</name>
</gene>
<accession>A0A558QUG2</accession>
<dbReference type="InterPro" id="IPR028096">
    <property type="entry name" value="EfeO_Cupredoxin"/>
</dbReference>
<evidence type="ECO:0000256" key="1">
    <source>
        <dbReference type="SAM" id="SignalP"/>
    </source>
</evidence>
<dbReference type="Gene3D" id="2.60.40.420">
    <property type="entry name" value="Cupredoxins - blue copper proteins"/>
    <property type="match status" value="1"/>
</dbReference>
<name>A0A558QUG2_9SPHN</name>
<feature type="domain" description="EfeO-type cupredoxin-like" evidence="2">
    <location>
        <begin position="33"/>
        <end position="128"/>
    </location>
</feature>
<dbReference type="Pfam" id="PF13473">
    <property type="entry name" value="Cupredoxin_1"/>
    <property type="match status" value="1"/>
</dbReference>
<dbReference type="SUPFAM" id="SSF49503">
    <property type="entry name" value="Cupredoxins"/>
    <property type="match status" value="1"/>
</dbReference>
<organism evidence="3 4">
    <name type="scientific">Alterirhizorhabdus solaris</name>
    <dbReference type="NCBI Taxonomy" id="2529389"/>
    <lineage>
        <taxon>Bacteria</taxon>
        <taxon>Pseudomonadati</taxon>
        <taxon>Pseudomonadota</taxon>
        <taxon>Alphaproteobacteria</taxon>
        <taxon>Sphingomonadales</taxon>
        <taxon>Rhizorhabdaceae</taxon>
        <taxon>Alterirhizorhabdus</taxon>
    </lineage>
</organism>
<reference evidence="3 4" key="1">
    <citation type="submission" date="2019-07" db="EMBL/GenBank/DDBJ databases">
        <title>Sphingomonas solaris sp. nov., isolated from a solar panel from Boston, Massachusetts.</title>
        <authorList>
            <person name="Tanner K."/>
            <person name="Pascual J."/>
            <person name="Mancuso C."/>
            <person name="Pereto J."/>
            <person name="Khalil A."/>
            <person name="Vilanova C."/>
        </authorList>
    </citation>
    <scope>NUCLEOTIDE SEQUENCE [LARGE SCALE GENOMIC DNA]</scope>
    <source>
        <strain evidence="3 4">R4DWN</strain>
    </source>
</reference>
<protein>
    <recommendedName>
        <fullName evidence="2">EfeO-type cupredoxin-like domain-containing protein</fullName>
    </recommendedName>
</protein>
<dbReference type="EMBL" id="VNIM01000110">
    <property type="protein sequence ID" value="TVV70749.1"/>
    <property type="molecule type" value="Genomic_DNA"/>
</dbReference>
<evidence type="ECO:0000313" key="3">
    <source>
        <dbReference type="EMBL" id="TVV70749.1"/>
    </source>
</evidence>
<keyword evidence="1" id="KW-0732">Signal</keyword>
<comment type="caution">
    <text evidence="3">The sequence shown here is derived from an EMBL/GenBank/DDBJ whole genome shotgun (WGS) entry which is preliminary data.</text>
</comment>
<keyword evidence="4" id="KW-1185">Reference proteome</keyword>
<sequence>MRRPPGIAPRPHALPRQTMMTGQRPMKLAAALLIAAATTSAATAAPPVPNWTKGTPIDVTVTNNRFTPDRLTLKRGRQYILRIHNRSDRKHNFSAPQFFTAARVSPRDSGWVTDDKVDLAPGQSATLHIVAPDTPNALFSYRSTNLLDAAENMKGEIRVR</sequence>
<proteinExistence type="predicted"/>
<feature type="signal peptide" evidence="1">
    <location>
        <begin position="1"/>
        <end position="44"/>
    </location>
</feature>
<dbReference type="OrthoDB" id="7408985at2"/>
<feature type="chain" id="PRO_5022168275" description="EfeO-type cupredoxin-like domain-containing protein" evidence="1">
    <location>
        <begin position="45"/>
        <end position="160"/>
    </location>
</feature>
<evidence type="ECO:0000313" key="4">
    <source>
        <dbReference type="Proteomes" id="UP000318681"/>
    </source>
</evidence>
<dbReference type="InterPro" id="IPR008972">
    <property type="entry name" value="Cupredoxin"/>
</dbReference>
<dbReference type="AlphaFoldDB" id="A0A558QUG2"/>
<dbReference type="Proteomes" id="UP000318681">
    <property type="component" value="Unassembled WGS sequence"/>
</dbReference>
<evidence type="ECO:0000259" key="2">
    <source>
        <dbReference type="Pfam" id="PF13473"/>
    </source>
</evidence>